<keyword evidence="3" id="KW-1185">Reference proteome</keyword>
<gene>
    <name evidence="2" type="ORF">ASU31_10640</name>
</gene>
<dbReference type="RefSeq" id="WP_057932307.1">
    <property type="nucleotide sequence ID" value="NZ_LMZQ01000006.1"/>
</dbReference>
<organism evidence="2 3">
    <name type="scientific">Pedobacter ginsenosidimutans</name>
    <dbReference type="NCBI Taxonomy" id="687842"/>
    <lineage>
        <taxon>Bacteria</taxon>
        <taxon>Pseudomonadati</taxon>
        <taxon>Bacteroidota</taxon>
        <taxon>Sphingobacteriia</taxon>
        <taxon>Sphingobacteriales</taxon>
        <taxon>Sphingobacteriaceae</taxon>
        <taxon>Pedobacter</taxon>
    </lineage>
</organism>
<dbReference type="Pfam" id="PF10592">
    <property type="entry name" value="AIPR"/>
    <property type="match status" value="1"/>
</dbReference>
<protein>
    <recommendedName>
        <fullName evidence="1">Abortive phage infection protein C-terminal domain-containing protein</fullName>
    </recommendedName>
</protein>
<evidence type="ECO:0000259" key="1">
    <source>
        <dbReference type="Pfam" id="PF10592"/>
    </source>
</evidence>
<feature type="domain" description="Abortive phage infection protein C-terminal" evidence="1">
    <location>
        <begin position="239"/>
        <end position="529"/>
    </location>
</feature>
<evidence type="ECO:0000313" key="3">
    <source>
        <dbReference type="Proteomes" id="UP000051950"/>
    </source>
</evidence>
<dbReference type="OrthoDB" id="9806213at2"/>
<proteinExistence type="predicted"/>
<comment type="caution">
    <text evidence="2">The sequence shown here is derived from an EMBL/GenBank/DDBJ whole genome shotgun (WGS) entry which is preliminary data.</text>
</comment>
<dbReference type="AlphaFoldDB" id="A0A0T5VRV9"/>
<dbReference type="EMBL" id="LMZQ01000006">
    <property type="protein sequence ID" value="KRT15957.1"/>
    <property type="molecule type" value="Genomic_DNA"/>
</dbReference>
<name>A0A0T5VRV9_9SPHI</name>
<dbReference type="InterPro" id="IPR018891">
    <property type="entry name" value="AIPR_C"/>
</dbReference>
<dbReference type="Proteomes" id="UP000051950">
    <property type="component" value="Unassembled WGS sequence"/>
</dbReference>
<accession>A0A0T5VRV9</accession>
<dbReference type="STRING" id="687842.ASU31_10640"/>
<reference evidence="2 3" key="1">
    <citation type="submission" date="2015-11" db="EMBL/GenBank/DDBJ databases">
        <title>Sequence of Pedobacter ginsenosidimutans.</title>
        <authorList>
            <person name="Carson E."/>
            <person name="Keyser V."/>
            <person name="Newman J."/>
            <person name="Miller J."/>
        </authorList>
    </citation>
    <scope>NUCLEOTIDE SEQUENCE [LARGE SCALE GENOMIC DNA]</scope>
    <source>
        <strain evidence="2 3">KACC 14530</strain>
    </source>
</reference>
<evidence type="ECO:0000313" key="2">
    <source>
        <dbReference type="EMBL" id="KRT15957.1"/>
    </source>
</evidence>
<sequence>MSLKVNRLKAYLRKTFSESIDLSDLTKRSQEEIDKNFESRALTAYALMALTGCTIEEASTSITDGFDDNGIDAIYFDKTSKRLWLVQTKFIHNGTGGIDNGDIEKFTKGVKLLIDGDFTRFNAKVKNKEVDLLQALDDASVKVQLLLAYTGKSLSTHNLLSLQDLMDDLNDPDEIVILHDFNLDKAYRVLEHGIGDVAITEDVILNNWGHIEEPIKSYYGQVSGTDLGTLYQKYGVRLFTENIRSFLGNSGANDEIIQTIKTEPENFVYFNNGITVLCEKIKKKVIGGADKSVGIFECNGMAVVNGAQTLGTIGSMYDANPDELEKIRVIVKFISLEDAAQGFGKRITIATNTQNKVDKKDFISLDPEQARLKIELKMENIDYHFKRSEDKILPDETNYILDEVAFGMASFNPNVDYSTMVKKESGKLWQDVTTAPYTDLFNSGTTAAKVIKVVSIYRAISQTLKDLAAKTSGKERSINLYGNSLVAHIVYQKCPKDIWPDESKSFADFKSKKLQSLIDTTIAELHQKIGTEYPDSMIVYVLRNYTKCRHLKSILV</sequence>